<dbReference type="InterPro" id="IPR006750">
    <property type="entry name" value="YdcZ"/>
</dbReference>
<comment type="caution">
    <text evidence="2">The sequence shown here is derived from an EMBL/GenBank/DDBJ whole genome shotgun (WGS) entry which is preliminary data.</text>
</comment>
<dbReference type="AlphaFoldDB" id="A0A7C9FZR6"/>
<dbReference type="PANTHER" id="PTHR34821:SF2">
    <property type="entry name" value="INNER MEMBRANE PROTEIN YDCZ"/>
    <property type="match status" value="1"/>
</dbReference>
<dbReference type="Proteomes" id="UP000479293">
    <property type="component" value="Unassembled WGS sequence"/>
</dbReference>
<dbReference type="RefSeq" id="WP_152763169.1">
    <property type="nucleotide sequence ID" value="NZ_WHLY01000002.1"/>
</dbReference>
<keyword evidence="1" id="KW-0812">Transmembrane</keyword>
<feature type="transmembrane region" description="Helical" evidence="1">
    <location>
        <begin position="68"/>
        <end position="90"/>
    </location>
</feature>
<dbReference type="PANTHER" id="PTHR34821">
    <property type="entry name" value="INNER MEMBRANE PROTEIN YDCZ"/>
    <property type="match status" value="1"/>
</dbReference>
<gene>
    <name evidence="2" type="ORF">GBK04_21265</name>
</gene>
<protein>
    <submittedName>
        <fullName evidence="2">EamA-like transporter family protein</fullName>
    </submittedName>
</protein>
<feature type="transmembrane region" description="Helical" evidence="1">
    <location>
        <begin position="125"/>
        <end position="144"/>
    </location>
</feature>
<evidence type="ECO:0000313" key="2">
    <source>
        <dbReference type="EMBL" id="MPR35808.1"/>
    </source>
</evidence>
<accession>A0A7C9FZR6</accession>
<feature type="transmembrane region" description="Helical" evidence="1">
    <location>
        <begin position="37"/>
        <end position="56"/>
    </location>
</feature>
<dbReference type="Pfam" id="PF04657">
    <property type="entry name" value="DMT_YdcZ"/>
    <property type="match status" value="1"/>
</dbReference>
<dbReference type="EMBL" id="WHLY01000002">
    <property type="protein sequence ID" value="MPR35808.1"/>
    <property type="molecule type" value="Genomic_DNA"/>
</dbReference>
<evidence type="ECO:0000256" key="1">
    <source>
        <dbReference type="SAM" id="Phobius"/>
    </source>
</evidence>
<reference evidence="2 3" key="1">
    <citation type="submission" date="2019-10" db="EMBL/GenBank/DDBJ databases">
        <title>Draft Genome Sequence of Cytophagaceae sp. SJW1-29.</title>
        <authorList>
            <person name="Choi A."/>
        </authorList>
    </citation>
    <scope>NUCLEOTIDE SEQUENCE [LARGE SCALE GENOMIC DNA]</scope>
    <source>
        <strain evidence="2 3">SJW1-29</strain>
    </source>
</reference>
<name>A0A7C9FZR6_9BACT</name>
<organism evidence="2 3">
    <name type="scientific">Salmonirosea aquatica</name>
    <dbReference type="NCBI Taxonomy" id="2654236"/>
    <lineage>
        <taxon>Bacteria</taxon>
        <taxon>Pseudomonadati</taxon>
        <taxon>Bacteroidota</taxon>
        <taxon>Cytophagia</taxon>
        <taxon>Cytophagales</taxon>
        <taxon>Spirosomataceae</taxon>
        <taxon>Salmonirosea</taxon>
    </lineage>
</organism>
<keyword evidence="3" id="KW-1185">Reference proteome</keyword>
<keyword evidence="1" id="KW-0472">Membrane</keyword>
<dbReference type="GO" id="GO:0005886">
    <property type="term" value="C:plasma membrane"/>
    <property type="evidence" value="ECO:0007669"/>
    <property type="project" value="TreeGrafter"/>
</dbReference>
<evidence type="ECO:0000313" key="3">
    <source>
        <dbReference type="Proteomes" id="UP000479293"/>
    </source>
</evidence>
<proteinExistence type="predicted"/>
<sequence>MDKVIWIVLAFLKGAFLPIQAGLNTRLGKAAGSPVYASMFSFVVGAIGLIIYILLTRQSISWSGVREAPGYVWIGGLLGAFYVTVIILAFPKLGPGLTFGLVVAGQMILSVVLEHNNILVAQQNPINAMKILGIALVIAGVIIIRKF</sequence>
<feature type="transmembrane region" description="Helical" evidence="1">
    <location>
        <begin position="96"/>
        <end position="113"/>
    </location>
</feature>
<keyword evidence="1" id="KW-1133">Transmembrane helix</keyword>